<dbReference type="Proteomes" id="UP001186944">
    <property type="component" value="Unassembled WGS sequence"/>
</dbReference>
<dbReference type="SUPFAM" id="SSF81321">
    <property type="entry name" value="Family A G protein-coupled receptor-like"/>
    <property type="match status" value="1"/>
</dbReference>
<keyword evidence="1" id="KW-0472">Membrane</keyword>
<dbReference type="Gene3D" id="1.20.1070.10">
    <property type="entry name" value="Rhodopsin 7-helix transmembrane proteins"/>
    <property type="match status" value="1"/>
</dbReference>
<feature type="transmembrane region" description="Helical" evidence="1">
    <location>
        <begin position="105"/>
        <end position="127"/>
    </location>
</feature>
<keyword evidence="1" id="KW-1133">Transmembrane helix</keyword>
<comment type="caution">
    <text evidence="2">The sequence shown here is derived from an EMBL/GenBank/DDBJ whole genome shotgun (WGS) entry which is preliminary data.</text>
</comment>
<protein>
    <recommendedName>
        <fullName evidence="4">G-protein coupled receptors family 1 profile domain-containing protein</fullName>
    </recommendedName>
</protein>
<gene>
    <name evidence="2" type="ORF">FSP39_013401</name>
</gene>
<organism evidence="2 3">
    <name type="scientific">Pinctada imbricata</name>
    <name type="common">Atlantic pearl-oyster</name>
    <name type="synonym">Pinctada martensii</name>
    <dbReference type="NCBI Taxonomy" id="66713"/>
    <lineage>
        <taxon>Eukaryota</taxon>
        <taxon>Metazoa</taxon>
        <taxon>Spiralia</taxon>
        <taxon>Lophotrochozoa</taxon>
        <taxon>Mollusca</taxon>
        <taxon>Bivalvia</taxon>
        <taxon>Autobranchia</taxon>
        <taxon>Pteriomorphia</taxon>
        <taxon>Pterioida</taxon>
        <taxon>Pterioidea</taxon>
        <taxon>Pteriidae</taxon>
        <taxon>Pinctada</taxon>
    </lineage>
</organism>
<feature type="transmembrane region" description="Helical" evidence="1">
    <location>
        <begin position="70"/>
        <end position="93"/>
    </location>
</feature>
<dbReference type="EMBL" id="VSWD01000005">
    <property type="protein sequence ID" value="KAK3102718.1"/>
    <property type="molecule type" value="Genomic_DNA"/>
</dbReference>
<sequence>MISSNIVLIFNVYHVLNHGAVRHNFNGRSRFRRFSHPLYLYRRPRTDDSKVPSVSITKGDKQWQTITPMLLGESIMLILLTFPFSIQLAISGYSQEFYHNPNHAMLFSVTFYMLYTNKCVTFFVYLATGSRFRRELRDLFLTCIRGKKAMRRQKFMKSLLWINAFSQNMANSNTIKKKTDNTTRPRLLSASV</sequence>
<evidence type="ECO:0000256" key="1">
    <source>
        <dbReference type="SAM" id="Phobius"/>
    </source>
</evidence>
<reference evidence="2" key="1">
    <citation type="submission" date="2019-08" db="EMBL/GenBank/DDBJ databases">
        <title>The improved chromosome-level genome for the pearl oyster Pinctada fucata martensii using PacBio sequencing and Hi-C.</title>
        <authorList>
            <person name="Zheng Z."/>
        </authorList>
    </citation>
    <scope>NUCLEOTIDE SEQUENCE</scope>
    <source>
        <strain evidence="2">ZZ-2019</strain>
        <tissue evidence="2">Adductor muscle</tissue>
    </source>
</reference>
<name>A0AA88YDF9_PINIB</name>
<keyword evidence="1" id="KW-0812">Transmembrane</keyword>
<evidence type="ECO:0000313" key="2">
    <source>
        <dbReference type="EMBL" id="KAK3102718.1"/>
    </source>
</evidence>
<keyword evidence="3" id="KW-1185">Reference proteome</keyword>
<evidence type="ECO:0000313" key="3">
    <source>
        <dbReference type="Proteomes" id="UP001186944"/>
    </source>
</evidence>
<proteinExistence type="predicted"/>
<dbReference type="AlphaFoldDB" id="A0AA88YDF9"/>
<accession>A0AA88YDF9</accession>
<evidence type="ECO:0008006" key="4">
    <source>
        <dbReference type="Google" id="ProtNLM"/>
    </source>
</evidence>